<evidence type="ECO:0000256" key="6">
    <source>
        <dbReference type="ARBA" id="ARBA00023180"/>
    </source>
</evidence>
<protein>
    <recommendedName>
        <fullName evidence="9">Sulfatase N-terminal domain-containing protein</fullName>
    </recommendedName>
</protein>
<evidence type="ECO:0000256" key="1">
    <source>
        <dbReference type="ARBA" id="ARBA00001913"/>
    </source>
</evidence>
<keyword evidence="3" id="KW-0479">Metal-binding</keyword>
<keyword evidence="8" id="KW-0732">Signal</keyword>
<feature type="chain" id="PRO_5008897539" description="Sulfatase N-terminal domain-containing protein" evidence="8">
    <location>
        <begin position="17"/>
        <end position="687"/>
    </location>
</feature>
<accession>A0A1D1URW2</accession>
<feature type="compositionally biased region" description="Low complexity" evidence="7">
    <location>
        <begin position="30"/>
        <end position="47"/>
    </location>
</feature>
<dbReference type="Proteomes" id="UP000186922">
    <property type="component" value="Unassembled WGS sequence"/>
</dbReference>
<dbReference type="SUPFAM" id="SSF53649">
    <property type="entry name" value="Alkaline phosphatase-like"/>
    <property type="match status" value="1"/>
</dbReference>
<dbReference type="GO" id="GO:0046872">
    <property type="term" value="F:metal ion binding"/>
    <property type="evidence" value="ECO:0007669"/>
    <property type="project" value="UniProtKB-KW"/>
</dbReference>
<evidence type="ECO:0000256" key="8">
    <source>
        <dbReference type="SAM" id="SignalP"/>
    </source>
</evidence>
<evidence type="ECO:0000256" key="7">
    <source>
        <dbReference type="SAM" id="MobiDB-lite"/>
    </source>
</evidence>
<dbReference type="OrthoDB" id="103349at2759"/>
<dbReference type="Gene3D" id="3.30.1120.10">
    <property type="match status" value="1"/>
</dbReference>
<sequence length="687" mass="75451">MKLVAVFLVGITGTAAVRMFSHRFINRQSMPAASSPSMGSSAGRRGANGYYDSNTQSSQMTSASTQTSISITAMQSSTDYASSTSSMPHTDGYSATSSSSMSTRGASSSSTPMQSTNGYGYGSDTNGNSGNGNIGNGGGNGNGIGGSGQAQPPNFLIFVADDLGRTDVSYTEGNIWTPTPNIDKLAWDGIILNHHYSQPLCTPSRASLITGKYVFNIGMQTAAIAQGEPWGVPLEFKFFPAYMKDLGYQTYHLGKWHLGEFSRQYYPVARGFDYSYGFTGGATNWWNYTEGWITPVPLSGREVRENGLRILANDTNNAYYPELINIKAEQIIRNQDPSKPFFMYFATPVVHTASNGYGDALDTVPQFTLRPPVFQFSDQFPERKRMLALSQLLDESFKRITDAVVNKGIANNTIIVFYTDNGAPLPPNSAFVRGSNHGVNWPLRLGKGSLFEGGIRTNAFIWSPLLKKRGRVTNQLWHSSDWLPTLYEAAGGDLNDLTPHKLDGMSQWKSIQSGLNYGPRKELPNNIDSLGHQYAMLYEDQYGGLYKVIGGNVMDNSYLGWWAPEGTNAGRNDEVPDWKTWTPVAVNCNFPEGIEVNPCRPNVSDCLFDLTNDPCELNNIAESYPAMLKLIQGKIQGYNASSYPAAIKGYDPASNPDNWEGWWVPWKDPQPWDEGVVTNPLIPAESF</sequence>
<evidence type="ECO:0000256" key="2">
    <source>
        <dbReference type="ARBA" id="ARBA00008779"/>
    </source>
</evidence>
<evidence type="ECO:0000256" key="5">
    <source>
        <dbReference type="ARBA" id="ARBA00022837"/>
    </source>
</evidence>
<evidence type="ECO:0000313" key="11">
    <source>
        <dbReference type="Proteomes" id="UP000186922"/>
    </source>
</evidence>
<evidence type="ECO:0000313" key="10">
    <source>
        <dbReference type="EMBL" id="GAU92446.1"/>
    </source>
</evidence>
<dbReference type="GO" id="GO:0008484">
    <property type="term" value="F:sulfuric ester hydrolase activity"/>
    <property type="evidence" value="ECO:0007669"/>
    <property type="project" value="InterPro"/>
</dbReference>
<evidence type="ECO:0000256" key="3">
    <source>
        <dbReference type="ARBA" id="ARBA00022723"/>
    </source>
</evidence>
<keyword evidence="6" id="KW-0325">Glycoprotein</keyword>
<feature type="signal peptide" evidence="8">
    <location>
        <begin position="1"/>
        <end position="16"/>
    </location>
</feature>
<dbReference type="EMBL" id="BDGG01000002">
    <property type="protein sequence ID" value="GAU92446.1"/>
    <property type="molecule type" value="Genomic_DNA"/>
</dbReference>
<name>A0A1D1URW2_RAMVA</name>
<dbReference type="PROSITE" id="PS00523">
    <property type="entry name" value="SULFATASE_1"/>
    <property type="match status" value="1"/>
</dbReference>
<comment type="caution">
    <text evidence="10">The sequence shown here is derived from an EMBL/GenBank/DDBJ whole genome shotgun (WGS) entry which is preliminary data.</text>
</comment>
<feature type="compositionally biased region" description="Low complexity" evidence="7">
    <location>
        <begin position="94"/>
        <end position="128"/>
    </location>
</feature>
<dbReference type="PANTHER" id="PTHR10342:SF273">
    <property type="entry name" value="RE14504P"/>
    <property type="match status" value="1"/>
</dbReference>
<dbReference type="AlphaFoldDB" id="A0A1D1URW2"/>
<dbReference type="PANTHER" id="PTHR10342">
    <property type="entry name" value="ARYLSULFATASE"/>
    <property type="match status" value="1"/>
</dbReference>
<evidence type="ECO:0000256" key="4">
    <source>
        <dbReference type="ARBA" id="ARBA00022801"/>
    </source>
</evidence>
<comment type="cofactor">
    <cofactor evidence="1">
        <name>Ca(2+)</name>
        <dbReference type="ChEBI" id="CHEBI:29108"/>
    </cofactor>
</comment>
<comment type="similarity">
    <text evidence="2">Belongs to the sulfatase family.</text>
</comment>
<feature type="region of interest" description="Disordered" evidence="7">
    <location>
        <begin position="30"/>
        <end position="68"/>
    </location>
</feature>
<feature type="domain" description="Sulfatase N-terminal" evidence="9">
    <location>
        <begin position="153"/>
        <end position="491"/>
    </location>
</feature>
<dbReference type="Gene3D" id="3.40.720.10">
    <property type="entry name" value="Alkaline Phosphatase, subunit A"/>
    <property type="match status" value="1"/>
</dbReference>
<reference evidence="10 11" key="1">
    <citation type="journal article" date="2016" name="Nat. Commun.">
        <title>Extremotolerant tardigrade genome and improved radiotolerance of human cultured cells by tardigrade-unique protein.</title>
        <authorList>
            <person name="Hashimoto T."/>
            <person name="Horikawa D.D."/>
            <person name="Saito Y."/>
            <person name="Kuwahara H."/>
            <person name="Kozuka-Hata H."/>
            <person name="Shin-I T."/>
            <person name="Minakuchi Y."/>
            <person name="Ohishi K."/>
            <person name="Motoyama A."/>
            <person name="Aizu T."/>
            <person name="Enomoto A."/>
            <person name="Kondo K."/>
            <person name="Tanaka S."/>
            <person name="Hara Y."/>
            <person name="Koshikawa S."/>
            <person name="Sagara H."/>
            <person name="Miura T."/>
            <person name="Yokobori S."/>
            <person name="Miyagawa K."/>
            <person name="Suzuki Y."/>
            <person name="Kubo T."/>
            <person name="Oyama M."/>
            <person name="Kohara Y."/>
            <person name="Fujiyama A."/>
            <person name="Arakawa K."/>
            <person name="Katayama T."/>
            <person name="Toyoda A."/>
            <person name="Kunieda T."/>
        </authorList>
    </citation>
    <scope>NUCLEOTIDE SEQUENCE [LARGE SCALE GENOMIC DNA]</scope>
    <source>
        <strain evidence="10 11">YOKOZUNA-1</strain>
    </source>
</reference>
<keyword evidence="5" id="KW-0106">Calcium</keyword>
<evidence type="ECO:0000259" key="9">
    <source>
        <dbReference type="Pfam" id="PF00884"/>
    </source>
</evidence>
<keyword evidence="11" id="KW-1185">Reference proteome</keyword>
<dbReference type="InterPro" id="IPR000917">
    <property type="entry name" value="Sulfatase_N"/>
</dbReference>
<feature type="compositionally biased region" description="Gly residues" evidence="7">
    <location>
        <begin position="129"/>
        <end position="147"/>
    </location>
</feature>
<keyword evidence="4" id="KW-0378">Hydrolase</keyword>
<feature type="region of interest" description="Disordered" evidence="7">
    <location>
        <begin position="80"/>
        <end position="147"/>
    </location>
</feature>
<dbReference type="InterPro" id="IPR017850">
    <property type="entry name" value="Alkaline_phosphatase_core_sf"/>
</dbReference>
<dbReference type="InterPro" id="IPR047115">
    <property type="entry name" value="ARSB"/>
</dbReference>
<dbReference type="InterPro" id="IPR024607">
    <property type="entry name" value="Sulfatase_CS"/>
</dbReference>
<feature type="compositionally biased region" description="Low complexity" evidence="7">
    <location>
        <begin position="55"/>
        <end position="68"/>
    </location>
</feature>
<dbReference type="CDD" id="cd16029">
    <property type="entry name" value="4-S"/>
    <property type="match status" value="1"/>
</dbReference>
<organism evidence="10 11">
    <name type="scientific">Ramazzottius varieornatus</name>
    <name type="common">Water bear</name>
    <name type="synonym">Tardigrade</name>
    <dbReference type="NCBI Taxonomy" id="947166"/>
    <lineage>
        <taxon>Eukaryota</taxon>
        <taxon>Metazoa</taxon>
        <taxon>Ecdysozoa</taxon>
        <taxon>Tardigrada</taxon>
        <taxon>Eutardigrada</taxon>
        <taxon>Parachela</taxon>
        <taxon>Hypsibioidea</taxon>
        <taxon>Ramazzottiidae</taxon>
        <taxon>Ramazzottius</taxon>
    </lineage>
</organism>
<dbReference type="Pfam" id="PF00884">
    <property type="entry name" value="Sulfatase"/>
    <property type="match status" value="1"/>
</dbReference>
<dbReference type="STRING" id="947166.A0A1D1URW2"/>
<gene>
    <name evidence="10" type="primary">RvY_04524-1</name>
    <name evidence="10" type="synonym">RvY_04524.1</name>
    <name evidence="10" type="ORF">RvY_04524</name>
</gene>
<proteinExistence type="inferred from homology"/>